<organism evidence="1 2">
    <name type="scientific">Rhododendron molle</name>
    <name type="common">Chinese azalea</name>
    <name type="synonym">Azalea mollis</name>
    <dbReference type="NCBI Taxonomy" id="49168"/>
    <lineage>
        <taxon>Eukaryota</taxon>
        <taxon>Viridiplantae</taxon>
        <taxon>Streptophyta</taxon>
        <taxon>Embryophyta</taxon>
        <taxon>Tracheophyta</taxon>
        <taxon>Spermatophyta</taxon>
        <taxon>Magnoliopsida</taxon>
        <taxon>eudicotyledons</taxon>
        <taxon>Gunneridae</taxon>
        <taxon>Pentapetalae</taxon>
        <taxon>asterids</taxon>
        <taxon>Ericales</taxon>
        <taxon>Ericaceae</taxon>
        <taxon>Ericoideae</taxon>
        <taxon>Rhodoreae</taxon>
        <taxon>Rhododendron</taxon>
    </lineage>
</organism>
<protein>
    <submittedName>
        <fullName evidence="1">Uncharacterized protein</fullName>
    </submittedName>
</protein>
<proteinExistence type="predicted"/>
<reference evidence="1" key="1">
    <citation type="submission" date="2022-02" db="EMBL/GenBank/DDBJ databases">
        <title>Plant Genome Project.</title>
        <authorList>
            <person name="Zhang R.-G."/>
        </authorList>
    </citation>
    <scope>NUCLEOTIDE SEQUENCE</scope>
    <source>
        <strain evidence="1">AT1</strain>
    </source>
</reference>
<comment type="caution">
    <text evidence="1">The sequence shown here is derived from an EMBL/GenBank/DDBJ whole genome shotgun (WGS) entry which is preliminary data.</text>
</comment>
<keyword evidence="2" id="KW-1185">Reference proteome</keyword>
<dbReference type="EMBL" id="CM046395">
    <property type="protein sequence ID" value="KAI8543104.1"/>
    <property type="molecule type" value="Genomic_DNA"/>
</dbReference>
<dbReference type="Proteomes" id="UP001062846">
    <property type="component" value="Chromosome 8"/>
</dbReference>
<sequence>MLSVRDLVGMPSGGGMMRTSYPSANSKRSTLPLFRPQPLCQFPQWPREVLPLPLSGPACLQGDRPINVEDSAGSLEMPITLAQSLLLPPDIIKEKESSLDRLERTTVSHGIRAIQKMIEVCGRACHGDAKLTRLTAKNDRLLGENNRLGEENSKLRDVATQLGQQPETRAREGEGERG</sequence>
<name>A0ACC0MQC4_RHOML</name>
<evidence type="ECO:0000313" key="2">
    <source>
        <dbReference type="Proteomes" id="UP001062846"/>
    </source>
</evidence>
<gene>
    <name evidence="1" type="ORF">RHMOL_Rhmol08G0192500</name>
</gene>
<evidence type="ECO:0000313" key="1">
    <source>
        <dbReference type="EMBL" id="KAI8543104.1"/>
    </source>
</evidence>
<accession>A0ACC0MQC4</accession>